<dbReference type="Proteomes" id="UP000828390">
    <property type="component" value="Unassembled WGS sequence"/>
</dbReference>
<reference evidence="1" key="2">
    <citation type="submission" date="2020-11" db="EMBL/GenBank/DDBJ databases">
        <authorList>
            <person name="McCartney M.A."/>
            <person name="Auch B."/>
            <person name="Kono T."/>
            <person name="Mallez S."/>
            <person name="Becker A."/>
            <person name="Gohl D.M."/>
            <person name="Silverstein K.A.T."/>
            <person name="Koren S."/>
            <person name="Bechman K.B."/>
            <person name="Herman A."/>
            <person name="Abrahante J.E."/>
            <person name="Garbe J."/>
        </authorList>
    </citation>
    <scope>NUCLEOTIDE SEQUENCE</scope>
    <source>
        <strain evidence="1">Duluth1</strain>
        <tissue evidence="1">Whole animal</tissue>
    </source>
</reference>
<keyword evidence="2" id="KW-1185">Reference proteome</keyword>
<proteinExistence type="predicted"/>
<reference evidence="1" key="1">
    <citation type="journal article" date="2019" name="bioRxiv">
        <title>The Genome of the Zebra Mussel, Dreissena polymorpha: A Resource for Invasive Species Research.</title>
        <authorList>
            <person name="McCartney M.A."/>
            <person name="Auch B."/>
            <person name="Kono T."/>
            <person name="Mallez S."/>
            <person name="Zhang Y."/>
            <person name="Obille A."/>
            <person name="Becker A."/>
            <person name="Abrahante J.E."/>
            <person name="Garbe J."/>
            <person name="Badalamenti J.P."/>
            <person name="Herman A."/>
            <person name="Mangelson H."/>
            <person name="Liachko I."/>
            <person name="Sullivan S."/>
            <person name="Sone E.D."/>
            <person name="Koren S."/>
            <person name="Silverstein K.A.T."/>
            <person name="Beckman K.B."/>
            <person name="Gohl D.M."/>
        </authorList>
    </citation>
    <scope>NUCLEOTIDE SEQUENCE</scope>
    <source>
        <strain evidence="1">Duluth1</strain>
        <tissue evidence="1">Whole animal</tissue>
    </source>
</reference>
<protein>
    <submittedName>
        <fullName evidence="1">Uncharacterized protein</fullName>
    </submittedName>
</protein>
<evidence type="ECO:0000313" key="1">
    <source>
        <dbReference type="EMBL" id="KAH3864915.1"/>
    </source>
</evidence>
<dbReference type="AlphaFoldDB" id="A0A9D4RG01"/>
<evidence type="ECO:0000313" key="2">
    <source>
        <dbReference type="Proteomes" id="UP000828390"/>
    </source>
</evidence>
<name>A0A9D4RG01_DREPO</name>
<sequence length="140" mass="15582">MNCVDDRDLTDVAEADRQRCGYMVAAPAQTYVSPISATLLLNCSIRTVYQRLGMETVPHTDIKSREITRLQVAGQNSTHILEILKTCLTILLRIQLRKADTQLVCKTKSYPKDCCMASCSMTGGPTVGKTNDYKKISKLH</sequence>
<comment type="caution">
    <text evidence="1">The sequence shown here is derived from an EMBL/GenBank/DDBJ whole genome shotgun (WGS) entry which is preliminary data.</text>
</comment>
<accession>A0A9D4RG01</accession>
<organism evidence="1 2">
    <name type="scientific">Dreissena polymorpha</name>
    <name type="common">Zebra mussel</name>
    <name type="synonym">Mytilus polymorpha</name>
    <dbReference type="NCBI Taxonomy" id="45954"/>
    <lineage>
        <taxon>Eukaryota</taxon>
        <taxon>Metazoa</taxon>
        <taxon>Spiralia</taxon>
        <taxon>Lophotrochozoa</taxon>
        <taxon>Mollusca</taxon>
        <taxon>Bivalvia</taxon>
        <taxon>Autobranchia</taxon>
        <taxon>Heteroconchia</taxon>
        <taxon>Euheterodonta</taxon>
        <taxon>Imparidentia</taxon>
        <taxon>Neoheterodontei</taxon>
        <taxon>Myida</taxon>
        <taxon>Dreissenoidea</taxon>
        <taxon>Dreissenidae</taxon>
        <taxon>Dreissena</taxon>
    </lineage>
</organism>
<gene>
    <name evidence="1" type="ORF">DPMN_027948</name>
</gene>
<dbReference type="EMBL" id="JAIWYP010000002">
    <property type="protein sequence ID" value="KAH3864915.1"/>
    <property type="molecule type" value="Genomic_DNA"/>
</dbReference>